<gene>
    <name evidence="4" type="ORF">QBC42DRAFT_64954</name>
</gene>
<dbReference type="SUPFAM" id="SSF53474">
    <property type="entry name" value="alpha/beta-Hydrolases"/>
    <property type="match status" value="1"/>
</dbReference>
<evidence type="ECO:0000256" key="1">
    <source>
        <dbReference type="ARBA" id="ARBA00022801"/>
    </source>
</evidence>
<dbReference type="EMBL" id="MU864958">
    <property type="protein sequence ID" value="KAK4463492.1"/>
    <property type="molecule type" value="Genomic_DNA"/>
</dbReference>
<evidence type="ECO:0000256" key="2">
    <source>
        <dbReference type="SAM" id="MobiDB-lite"/>
    </source>
</evidence>
<dbReference type="AlphaFoldDB" id="A0AAV9HVH5"/>
<dbReference type="Proteomes" id="UP001321749">
    <property type="component" value="Unassembled WGS sequence"/>
</dbReference>
<dbReference type="InterPro" id="IPR050300">
    <property type="entry name" value="GDXG_lipolytic_enzyme"/>
</dbReference>
<comment type="caution">
    <text evidence="4">The sequence shown here is derived from an EMBL/GenBank/DDBJ whole genome shotgun (WGS) entry which is preliminary data.</text>
</comment>
<organism evidence="4 5">
    <name type="scientific">Cladorrhinum samala</name>
    <dbReference type="NCBI Taxonomy" id="585594"/>
    <lineage>
        <taxon>Eukaryota</taxon>
        <taxon>Fungi</taxon>
        <taxon>Dikarya</taxon>
        <taxon>Ascomycota</taxon>
        <taxon>Pezizomycotina</taxon>
        <taxon>Sordariomycetes</taxon>
        <taxon>Sordariomycetidae</taxon>
        <taxon>Sordariales</taxon>
        <taxon>Podosporaceae</taxon>
        <taxon>Cladorrhinum</taxon>
    </lineage>
</organism>
<evidence type="ECO:0000313" key="4">
    <source>
        <dbReference type="EMBL" id="KAK4463492.1"/>
    </source>
</evidence>
<feature type="region of interest" description="Disordered" evidence="2">
    <location>
        <begin position="1"/>
        <end position="26"/>
    </location>
</feature>
<evidence type="ECO:0000313" key="5">
    <source>
        <dbReference type="Proteomes" id="UP001321749"/>
    </source>
</evidence>
<keyword evidence="1 4" id="KW-0378">Hydrolase</keyword>
<accession>A0AAV9HVH5</accession>
<evidence type="ECO:0000259" key="3">
    <source>
        <dbReference type="Pfam" id="PF07859"/>
    </source>
</evidence>
<dbReference type="InterPro" id="IPR013094">
    <property type="entry name" value="AB_hydrolase_3"/>
</dbReference>
<dbReference type="Gene3D" id="3.40.50.1820">
    <property type="entry name" value="alpha/beta hydrolase"/>
    <property type="match status" value="1"/>
</dbReference>
<proteinExistence type="predicted"/>
<keyword evidence="5" id="KW-1185">Reference proteome</keyword>
<dbReference type="Pfam" id="PF07859">
    <property type="entry name" value="Abhydrolase_3"/>
    <property type="match status" value="1"/>
</dbReference>
<dbReference type="InterPro" id="IPR029058">
    <property type="entry name" value="AB_hydrolase_fold"/>
</dbReference>
<name>A0AAV9HVH5_9PEZI</name>
<feature type="domain" description="Alpha/beta hydrolase fold-3" evidence="3">
    <location>
        <begin position="106"/>
        <end position="307"/>
    </location>
</feature>
<sequence>MADDITPQQESSDGQQHNKDATTATGLETKHEVPFLSKLANASYLYTLKSMVISAYWFRGWKEHFQPPEGHPDIVKTYECRPDLPIRIFFPTSYDKTSPRTLPTLFTIHGGGWCIGESRDDDEWNRAFADEHQALVISLNYAKAPGSPFPNPIYDVQALMLAALADESLPIDRTSRGGRGKTAVLGFSAGANLSLAVSQLPDVKHHPNSPAAAIPVYGVLDLSVPISVKIKNRPYKPSLPTPRNSPTDYLEGMAAAFNWGYILPGHDLRDPKLSPYYAERGDLPEWLCFVGAELDMLGYDSWRAACKFSGRKIPDRFSEDKKESVCGDEEAGGPGLKFGDERFAFEENGEGKKVKWLLVPDVLHGFDNEGLRGFVGGSEETKVDARNKEAEVRKVLGGWLKETVWV</sequence>
<reference evidence="4" key="2">
    <citation type="submission" date="2023-06" db="EMBL/GenBank/DDBJ databases">
        <authorList>
            <consortium name="Lawrence Berkeley National Laboratory"/>
            <person name="Mondo S.J."/>
            <person name="Hensen N."/>
            <person name="Bonometti L."/>
            <person name="Westerberg I."/>
            <person name="Brannstrom I.O."/>
            <person name="Guillou S."/>
            <person name="Cros-Aarteil S."/>
            <person name="Calhoun S."/>
            <person name="Haridas S."/>
            <person name="Kuo A."/>
            <person name="Pangilinan J."/>
            <person name="Riley R."/>
            <person name="Labutti K."/>
            <person name="Andreopoulos B."/>
            <person name="Lipzen A."/>
            <person name="Chen C."/>
            <person name="Yanf M."/>
            <person name="Daum C."/>
            <person name="Ng V."/>
            <person name="Clum A."/>
            <person name="Steindorff A."/>
            <person name="Ohm R."/>
            <person name="Martin F."/>
            <person name="Silar P."/>
            <person name="Natvig D."/>
            <person name="Lalanne C."/>
            <person name="Gautier V."/>
            <person name="Ament-Velasquez S.L."/>
            <person name="Kruys A."/>
            <person name="Hutchinson M.I."/>
            <person name="Powell A.J."/>
            <person name="Barry K."/>
            <person name="Miller A.N."/>
            <person name="Grigoriev I.V."/>
            <person name="Debuchy R."/>
            <person name="Gladieux P."/>
            <person name="Thoren M.H."/>
            <person name="Johannesson H."/>
        </authorList>
    </citation>
    <scope>NUCLEOTIDE SEQUENCE</scope>
    <source>
        <strain evidence="4">PSN324</strain>
    </source>
</reference>
<reference evidence="4" key="1">
    <citation type="journal article" date="2023" name="Mol. Phylogenet. Evol.">
        <title>Genome-scale phylogeny and comparative genomics of the fungal order Sordariales.</title>
        <authorList>
            <person name="Hensen N."/>
            <person name="Bonometti L."/>
            <person name="Westerberg I."/>
            <person name="Brannstrom I.O."/>
            <person name="Guillou S."/>
            <person name="Cros-Aarteil S."/>
            <person name="Calhoun S."/>
            <person name="Haridas S."/>
            <person name="Kuo A."/>
            <person name="Mondo S."/>
            <person name="Pangilinan J."/>
            <person name="Riley R."/>
            <person name="LaButti K."/>
            <person name="Andreopoulos B."/>
            <person name="Lipzen A."/>
            <person name="Chen C."/>
            <person name="Yan M."/>
            <person name="Daum C."/>
            <person name="Ng V."/>
            <person name="Clum A."/>
            <person name="Steindorff A."/>
            <person name="Ohm R.A."/>
            <person name="Martin F."/>
            <person name="Silar P."/>
            <person name="Natvig D.O."/>
            <person name="Lalanne C."/>
            <person name="Gautier V."/>
            <person name="Ament-Velasquez S.L."/>
            <person name="Kruys A."/>
            <person name="Hutchinson M.I."/>
            <person name="Powell A.J."/>
            <person name="Barry K."/>
            <person name="Miller A.N."/>
            <person name="Grigoriev I.V."/>
            <person name="Debuchy R."/>
            <person name="Gladieux P."/>
            <person name="Hiltunen Thoren M."/>
            <person name="Johannesson H."/>
        </authorList>
    </citation>
    <scope>NUCLEOTIDE SEQUENCE</scope>
    <source>
        <strain evidence="4">PSN324</strain>
    </source>
</reference>
<dbReference type="PANTHER" id="PTHR48081:SF8">
    <property type="entry name" value="ALPHA_BETA HYDROLASE FOLD-3 DOMAIN-CONTAINING PROTEIN-RELATED"/>
    <property type="match status" value="1"/>
</dbReference>
<protein>
    <submittedName>
        <fullName evidence="4">Alpha/Beta hydrolase protein</fullName>
    </submittedName>
</protein>
<dbReference type="PANTHER" id="PTHR48081">
    <property type="entry name" value="AB HYDROLASE SUPERFAMILY PROTEIN C4A8.06C"/>
    <property type="match status" value="1"/>
</dbReference>
<dbReference type="GO" id="GO:0016787">
    <property type="term" value="F:hydrolase activity"/>
    <property type="evidence" value="ECO:0007669"/>
    <property type="project" value="UniProtKB-KW"/>
</dbReference>